<comment type="caution">
    <text evidence="3">The sequence shown here is derived from an EMBL/GenBank/DDBJ whole genome shotgun (WGS) entry which is preliminary data.</text>
</comment>
<evidence type="ECO:0000259" key="1">
    <source>
        <dbReference type="Pfam" id="PF04471"/>
    </source>
</evidence>
<organism evidence="3 4">
    <name type="scientific">Selenomonas sputigena</name>
    <dbReference type="NCBI Taxonomy" id="69823"/>
    <lineage>
        <taxon>Bacteria</taxon>
        <taxon>Bacillati</taxon>
        <taxon>Bacillota</taxon>
        <taxon>Negativicutes</taxon>
        <taxon>Selenomonadales</taxon>
        <taxon>Selenomonadaceae</taxon>
        <taxon>Selenomonas</taxon>
    </lineage>
</organism>
<dbReference type="EC" id="3.1.21.-" evidence="3"/>
<dbReference type="Pfam" id="PF04471">
    <property type="entry name" value="Mrr_cat"/>
    <property type="match status" value="1"/>
</dbReference>
<feature type="domain" description="Restriction endonuclease type IV Mrr" evidence="1">
    <location>
        <begin position="161"/>
        <end position="275"/>
    </location>
</feature>
<dbReference type="Proteomes" id="UP001559623">
    <property type="component" value="Unassembled WGS sequence"/>
</dbReference>
<reference evidence="3 4" key="1">
    <citation type="submission" date="2023-04" db="EMBL/GenBank/DDBJ databases">
        <title>Genome Sequence of Selenomonas sputigena ATCC 33150.</title>
        <authorList>
            <person name="Miller D.P."/>
            <person name="Anvari S."/>
            <person name="Polson S.W."/>
            <person name="Macdonald M."/>
            <person name="Mcdowell J.V."/>
        </authorList>
    </citation>
    <scope>NUCLEOTIDE SEQUENCE [LARGE SCALE GENOMIC DNA]</scope>
    <source>
        <strain evidence="3 4">ATCC 33150</strain>
    </source>
</reference>
<dbReference type="Pfam" id="PF14338">
    <property type="entry name" value="Mrr_N"/>
    <property type="match status" value="1"/>
</dbReference>
<dbReference type="PANTHER" id="PTHR30015">
    <property type="entry name" value="MRR RESTRICTION SYSTEM PROTEIN"/>
    <property type="match status" value="1"/>
</dbReference>
<dbReference type="SUPFAM" id="SSF52980">
    <property type="entry name" value="Restriction endonuclease-like"/>
    <property type="match status" value="1"/>
</dbReference>
<proteinExistence type="predicted"/>
<keyword evidence="3" id="KW-0378">Hydrolase</keyword>
<accession>A0ABV3X5C0</accession>
<protein>
    <submittedName>
        <fullName evidence="3">Restriction endonuclease</fullName>
        <ecNumber evidence="3">3.1.21.-</ecNumber>
    </submittedName>
</protein>
<name>A0ABV3X5C0_9FIRM</name>
<evidence type="ECO:0000259" key="2">
    <source>
        <dbReference type="Pfam" id="PF14338"/>
    </source>
</evidence>
<dbReference type="GO" id="GO:0016787">
    <property type="term" value="F:hydrolase activity"/>
    <property type="evidence" value="ECO:0007669"/>
    <property type="project" value="UniProtKB-KW"/>
</dbReference>
<dbReference type="InterPro" id="IPR025745">
    <property type="entry name" value="Mrr-like_N_dom"/>
</dbReference>
<feature type="domain" description="Restriction system protein Mrr-like N-terminal" evidence="2">
    <location>
        <begin position="9"/>
        <end position="88"/>
    </location>
</feature>
<dbReference type="InterPro" id="IPR007560">
    <property type="entry name" value="Restrct_endonuc_IV_Mrr"/>
</dbReference>
<dbReference type="InterPro" id="IPR052906">
    <property type="entry name" value="Type_IV_Methyl-Rstrct_Enzyme"/>
</dbReference>
<dbReference type="InterPro" id="IPR011856">
    <property type="entry name" value="tRNA_endonuc-like_dom_sf"/>
</dbReference>
<dbReference type="GO" id="GO:0004519">
    <property type="term" value="F:endonuclease activity"/>
    <property type="evidence" value="ECO:0007669"/>
    <property type="project" value="UniProtKB-KW"/>
</dbReference>
<keyword evidence="3" id="KW-0255">Endonuclease</keyword>
<evidence type="ECO:0000313" key="4">
    <source>
        <dbReference type="Proteomes" id="UP001559623"/>
    </source>
</evidence>
<dbReference type="EMBL" id="JARVLH010000003">
    <property type="protein sequence ID" value="MEX5285386.1"/>
    <property type="molecule type" value="Genomic_DNA"/>
</dbReference>
<keyword evidence="3" id="KW-0540">Nuclease</keyword>
<dbReference type="PANTHER" id="PTHR30015:SF7">
    <property type="entry name" value="TYPE IV METHYL-DIRECTED RESTRICTION ENZYME ECOKMRR"/>
    <property type="match status" value="1"/>
</dbReference>
<keyword evidence="4" id="KW-1185">Reference proteome</keyword>
<gene>
    <name evidence="3" type="ORF">QCO44_07010</name>
</gene>
<sequence>MSKIEVPKYQEYMQPIWQALIELGGSGTIEEIEDAVIKKMGLSNEAIDMPHGTNGSTTELSYRMSWTRSYLKKRGYITNSSRGVWTIASTYQNHPETVVIHPDEIVRYVHSLDKNAKKPKKRFEDKRLREKAEQMQLQEQGDITEISTELSWRDHLSAVLLHMDPYGFERLSQRLLRECGFSNVKVTKKSGDGGIDGTGKLKINGILSFNVAFQCKRYAGSVGAPEIRDFRGSLTTDIEKGVFITTGTFSQAAKAEALSPGKQQIDLIDGEEFISKLAEYSIGVREVKTYEVDDTYFQNV</sequence>
<dbReference type="InterPro" id="IPR011335">
    <property type="entry name" value="Restrct_endonuc-II-like"/>
</dbReference>
<dbReference type="RefSeq" id="WP_368847113.1">
    <property type="nucleotide sequence ID" value="NZ_CP194411.1"/>
</dbReference>
<dbReference type="Gene3D" id="3.40.1350.10">
    <property type="match status" value="1"/>
</dbReference>
<evidence type="ECO:0000313" key="3">
    <source>
        <dbReference type="EMBL" id="MEX5285386.1"/>
    </source>
</evidence>